<dbReference type="EMBL" id="CAJNDS010000147">
    <property type="protein sequence ID" value="CAE6970292.1"/>
    <property type="molecule type" value="Genomic_DNA"/>
</dbReference>
<proteinExistence type="predicted"/>
<protein>
    <submittedName>
        <fullName evidence="1">Uncharacterized protein</fullName>
    </submittedName>
</protein>
<sequence length="121" mass="13378">LSINILEATASHELDRTRILNSIADPSACIDKLSEEPPEDHIKYSNVNNALSAQFALAGWCNSILHSWGQEKLARALLADTSRQTVQLSFTGVLLFTNQDLLTLVSHLPIGLRVLRLVTWS</sequence>
<reference evidence="1" key="1">
    <citation type="submission" date="2021-02" db="EMBL/GenBank/DDBJ databases">
        <authorList>
            <person name="Dougan E. K."/>
            <person name="Rhodes N."/>
            <person name="Thang M."/>
            <person name="Chan C."/>
        </authorList>
    </citation>
    <scope>NUCLEOTIDE SEQUENCE</scope>
</reference>
<evidence type="ECO:0000313" key="2">
    <source>
        <dbReference type="Proteomes" id="UP000604046"/>
    </source>
</evidence>
<dbReference type="Proteomes" id="UP000604046">
    <property type="component" value="Unassembled WGS sequence"/>
</dbReference>
<comment type="caution">
    <text evidence="1">The sequence shown here is derived from an EMBL/GenBank/DDBJ whole genome shotgun (WGS) entry which is preliminary data.</text>
</comment>
<dbReference type="OrthoDB" id="9989112at2759"/>
<organism evidence="1 2">
    <name type="scientific">Symbiodinium natans</name>
    <dbReference type="NCBI Taxonomy" id="878477"/>
    <lineage>
        <taxon>Eukaryota</taxon>
        <taxon>Sar</taxon>
        <taxon>Alveolata</taxon>
        <taxon>Dinophyceae</taxon>
        <taxon>Suessiales</taxon>
        <taxon>Symbiodiniaceae</taxon>
        <taxon>Symbiodinium</taxon>
    </lineage>
</organism>
<feature type="non-terminal residue" evidence="1">
    <location>
        <position position="1"/>
    </location>
</feature>
<gene>
    <name evidence="1" type="ORF">SNAT2548_LOCUS2463</name>
</gene>
<dbReference type="AlphaFoldDB" id="A0A812I2Q4"/>
<keyword evidence="2" id="KW-1185">Reference proteome</keyword>
<evidence type="ECO:0000313" key="1">
    <source>
        <dbReference type="EMBL" id="CAE6970292.1"/>
    </source>
</evidence>
<accession>A0A812I2Q4</accession>
<name>A0A812I2Q4_9DINO</name>